<proteinExistence type="inferred from homology"/>
<dbReference type="InterPro" id="IPR000305">
    <property type="entry name" value="GIY-YIG_endonuc"/>
</dbReference>
<protein>
    <submittedName>
        <fullName evidence="3">Endonuclease</fullName>
    </submittedName>
</protein>
<dbReference type="PANTHER" id="PTHR34477">
    <property type="entry name" value="UPF0213 PROTEIN YHBQ"/>
    <property type="match status" value="1"/>
</dbReference>
<name>A0A0A2LSE8_9FLAO</name>
<evidence type="ECO:0000259" key="2">
    <source>
        <dbReference type="PROSITE" id="PS50164"/>
    </source>
</evidence>
<dbReference type="InterPro" id="IPR050190">
    <property type="entry name" value="UPF0213_domain"/>
</dbReference>
<dbReference type="AlphaFoldDB" id="A0A0A2LSE8"/>
<dbReference type="EMBL" id="JRLV01000021">
    <property type="protein sequence ID" value="KGO79115.1"/>
    <property type="molecule type" value="Genomic_DNA"/>
</dbReference>
<keyword evidence="3" id="KW-0540">Nuclease</keyword>
<reference evidence="3 4" key="1">
    <citation type="submission" date="2013-09" db="EMBL/GenBank/DDBJ databases">
        <authorList>
            <person name="Zeng Z."/>
            <person name="Chen C."/>
        </authorList>
    </citation>
    <scope>NUCLEOTIDE SEQUENCE [LARGE SCALE GENOMIC DNA]</scope>
    <source>
        <strain evidence="3 4">F44-8</strain>
    </source>
</reference>
<evidence type="ECO:0000256" key="1">
    <source>
        <dbReference type="ARBA" id="ARBA00007435"/>
    </source>
</evidence>
<sequence length="102" mass="12510">MFQTVGEHNYFVYILTNKSKSVLYIGFTTNLKDRLHFHQNQEAHSKSFTARYNCFYLIYWEHYTDVQLAIDRETQLKKWSRIKKDDLINKINPDWRFLNEEI</sequence>
<comment type="similarity">
    <text evidence="1">Belongs to the UPF0213 family.</text>
</comment>
<dbReference type="eggNOG" id="COG2827">
    <property type="taxonomic scope" value="Bacteria"/>
</dbReference>
<dbReference type="InterPro" id="IPR035901">
    <property type="entry name" value="GIY-YIG_endonuc_sf"/>
</dbReference>
<feature type="domain" description="GIY-YIG" evidence="2">
    <location>
        <begin position="8"/>
        <end position="86"/>
    </location>
</feature>
<dbReference type="Proteomes" id="UP000030129">
    <property type="component" value="Unassembled WGS sequence"/>
</dbReference>
<evidence type="ECO:0000313" key="3">
    <source>
        <dbReference type="EMBL" id="KGO79115.1"/>
    </source>
</evidence>
<keyword evidence="3" id="KW-0378">Hydrolase</keyword>
<dbReference type="Pfam" id="PF01541">
    <property type="entry name" value="GIY-YIG"/>
    <property type="match status" value="1"/>
</dbReference>
<dbReference type="Gene3D" id="3.40.1440.10">
    <property type="entry name" value="GIY-YIG endonuclease"/>
    <property type="match status" value="1"/>
</dbReference>
<dbReference type="CDD" id="cd10448">
    <property type="entry name" value="GIY-YIG_unchar_3"/>
    <property type="match status" value="1"/>
</dbReference>
<dbReference type="GO" id="GO:0004519">
    <property type="term" value="F:endonuclease activity"/>
    <property type="evidence" value="ECO:0007669"/>
    <property type="project" value="UniProtKB-KW"/>
</dbReference>
<dbReference type="RefSeq" id="WP_035135859.1">
    <property type="nucleotide sequence ID" value="NZ_JRLV01000021.1"/>
</dbReference>
<gene>
    <name evidence="3" type="ORF">Q763_15560</name>
</gene>
<dbReference type="SUPFAM" id="SSF82771">
    <property type="entry name" value="GIY-YIG endonuclease"/>
    <property type="match status" value="1"/>
</dbReference>
<organism evidence="3 4">
    <name type="scientific">Flavobacterium beibuense F44-8</name>
    <dbReference type="NCBI Taxonomy" id="1406840"/>
    <lineage>
        <taxon>Bacteria</taxon>
        <taxon>Pseudomonadati</taxon>
        <taxon>Bacteroidota</taxon>
        <taxon>Flavobacteriia</taxon>
        <taxon>Flavobacteriales</taxon>
        <taxon>Flavobacteriaceae</taxon>
        <taxon>Flavobacterium</taxon>
    </lineage>
</organism>
<comment type="caution">
    <text evidence="3">The sequence shown here is derived from an EMBL/GenBank/DDBJ whole genome shotgun (WGS) entry which is preliminary data.</text>
</comment>
<dbReference type="SMART" id="SM00465">
    <property type="entry name" value="GIYc"/>
    <property type="match status" value="1"/>
</dbReference>
<keyword evidence="3" id="KW-0255">Endonuclease</keyword>
<accession>A0A0A2LSE8</accession>
<evidence type="ECO:0000313" key="4">
    <source>
        <dbReference type="Proteomes" id="UP000030129"/>
    </source>
</evidence>
<dbReference type="PANTHER" id="PTHR34477:SF5">
    <property type="entry name" value="BSL5627 PROTEIN"/>
    <property type="match status" value="1"/>
</dbReference>
<keyword evidence="4" id="KW-1185">Reference proteome</keyword>
<dbReference type="PROSITE" id="PS50164">
    <property type="entry name" value="GIY_YIG"/>
    <property type="match status" value="1"/>
</dbReference>